<feature type="transmembrane region" description="Helical" evidence="8">
    <location>
        <begin position="119"/>
        <end position="137"/>
    </location>
</feature>
<dbReference type="Proteomes" id="UP000057158">
    <property type="component" value="Chromosome"/>
</dbReference>
<dbReference type="PANTHER" id="PTHR42682:SF5">
    <property type="entry name" value="HYDROGENASE-4 COMPONENT F"/>
    <property type="match status" value="1"/>
</dbReference>
<evidence type="ECO:0000256" key="4">
    <source>
        <dbReference type="ARBA" id="ARBA00022989"/>
    </source>
</evidence>
<gene>
    <name evidence="10" type="primary">ehrD</name>
    <name evidence="10" type="ORF">DSOUD_1133</name>
</gene>
<protein>
    <submittedName>
        <fullName evidence="10">Ech hydrogenase-like complex, HyfF-like integral membrane subunit</fullName>
    </submittedName>
</protein>
<name>A0A0M4CZG8_9BACT</name>
<sequence length="476" mass="50197">MLAALILFPLFFAALAFLLPWYQGRSWMLPLAGTLHLLLASFLVVGQSPVAAPGAWIGLDSLSKIVLLATSLLFCSCAFYAVDYLKLHRARGNKVMAPCLLIFLSAMTLAVVARHLGVLWMAVETTTLASAPLIYYNRNRLSIEATWKYLLICSVGIALAMFGILFIAYSALGGAGPATLQFDRLLAAAPSLASPWLHAGFVFLLVGFGTKMGLAPLHTWKPDAYGEAPAVVGALLAGGLTSVAFLAIVRGVQLMGAAGDLTMARHALLGMGLLSLLLAAVFMVRQPDIKRMLAYSSVEHMGILAIGVGIGGLATYGALLHLVNNALTKGCLFLSAGNIQRAFASKNLSEVRGAIAAVPVSGTLFLVGFLAITGSPPFGLFMSEFTILRGIFSGGHTAVGVAFLSLLAMIFIGMGATVLAATQGETTEKKVLFKDRFLLVAPPLVLILVVLLLGLYIPEPLRALLQNAANLLEGKS</sequence>
<evidence type="ECO:0000256" key="7">
    <source>
        <dbReference type="RuleBase" id="RU000320"/>
    </source>
</evidence>
<evidence type="ECO:0000256" key="5">
    <source>
        <dbReference type="ARBA" id="ARBA00023002"/>
    </source>
</evidence>
<dbReference type="PANTHER" id="PTHR42682">
    <property type="entry name" value="HYDROGENASE-4 COMPONENT F"/>
    <property type="match status" value="1"/>
</dbReference>
<dbReference type="InterPro" id="IPR052175">
    <property type="entry name" value="ComplexI-like_HydComp"/>
</dbReference>
<evidence type="ECO:0000259" key="9">
    <source>
        <dbReference type="Pfam" id="PF00361"/>
    </source>
</evidence>
<dbReference type="PATRIC" id="fig|1603606.3.peg.1238"/>
<feature type="transmembrane region" description="Helical" evidence="8">
    <location>
        <begin position="95"/>
        <end position="113"/>
    </location>
</feature>
<dbReference type="Pfam" id="PF00361">
    <property type="entry name" value="Proton_antipo_M"/>
    <property type="match status" value="1"/>
</dbReference>
<dbReference type="GO" id="GO:0016491">
    <property type="term" value="F:oxidoreductase activity"/>
    <property type="evidence" value="ECO:0007669"/>
    <property type="project" value="UniProtKB-KW"/>
</dbReference>
<accession>A0A0M4CZG8</accession>
<feature type="transmembrane region" description="Helical" evidence="8">
    <location>
        <begin position="264"/>
        <end position="282"/>
    </location>
</feature>
<evidence type="ECO:0000256" key="3">
    <source>
        <dbReference type="ARBA" id="ARBA00022692"/>
    </source>
</evidence>
<dbReference type="AlphaFoldDB" id="A0A0M4CZG8"/>
<dbReference type="InterPro" id="IPR001750">
    <property type="entry name" value="ND/Mrp_TM"/>
</dbReference>
<feature type="transmembrane region" description="Helical" evidence="8">
    <location>
        <begin position="398"/>
        <end position="421"/>
    </location>
</feature>
<keyword evidence="6 8" id="KW-0472">Membrane</keyword>
<evidence type="ECO:0000313" key="10">
    <source>
        <dbReference type="EMBL" id="ALC15915.1"/>
    </source>
</evidence>
<evidence type="ECO:0000256" key="8">
    <source>
        <dbReference type="SAM" id="Phobius"/>
    </source>
</evidence>
<reference evidence="10 11" key="1">
    <citation type="submission" date="2015-07" db="EMBL/GenBank/DDBJ databases">
        <title>Isolation and Genomic Characterization of a Novel Halophilic Metal-Reducing Deltaproteobacterium from the Deep Subsurface.</title>
        <authorList>
            <person name="Badalamenti J.P."/>
            <person name="Summers Z.M."/>
            <person name="Gralnick J.A."/>
            <person name="Bond D.R."/>
        </authorList>
    </citation>
    <scope>NUCLEOTIDE SEQUENCE [LARGE SCALE GENOMIC DNA]</scope>
    <source>
        <strain evidence="10 11">WTL</strain>
    </source>
</reference>
<dbReference type="STRING" id="1603606.DSOUD_1133"/>
<feature type="transmembrane region" description="Helical" evidence="8">
    <location>
        <begin position="65"/>
        <end position="83"/>
    </location>
</feature>
<keyword evidence="11" id="KW-1185">Reference proteome</keyword>
<feature type="transmembrane region" description="Helical" evidence="8">
    <location>
        <begin position="149"/>
        <end position="172"/>
    </location>
</feature>
<keyword evidence="2" id="KW-1003">Cell membrane</keyword>
<comment type="subcellular location">
    <subcellularLocation>
        <location evidence="1">Cell membrane</location>
        <topology evidence="1">Multi-pass membrane protein</topology>
    </subcellularLocation>
    <subcellularLocation>
        <location evidence="7">Membrane</location>
        <topology evidence="7">Multi-pass membrane protein</topology>
    </subcellularLocation>
</comment>
<feature type="transmembrane region" description="Helical" evidence="8">
    <location>
        <begin position="192"/>
        <end position="209"/>
    </location>
</feature>
<keyword evidence="3 7" id="KW-0812">Transmembrane</keyword>
<feature type="domain" description="NADH:quinone oxidoreductase/Mrp antiporter transmembrane" evidence="9">
    <location>
        <begin position="113"/>
        <end position="403"/>
    </location>
</feature>
<feature type="transmembrane region" description="Helical" evidence="8">
    <location>
        <begin position="230"/>
        <end position="252"/>
    </location>
</feature>
<feature type="transmembrane region" description="Helical" evidence="8">
    <location>
        <begin position="35"/>
        <end position="59"/>
    </location>
</feature>
<feature type="transmembrane region" description="Helical" evidence="8">
    <location>
        <begin position="437"/>
        <end position="457"/>
    </location>
</feature>
<keyword evidence="5" id="KW-0560">Oxidoreductase</keyword>
<feature type="transmembrane region" description="Helical" evidence="8">
    <location>
        <begin position="356"/>
        <end position="378"/>
    </location>
</feature>
<evidence type="ECO:0000256" key="2">
    <source>
        <dbReference type="ARBA" id="ARBA00022475"/>
    </source>
</evidence>
<organism evidence="10 11">
    <name type="scientific">Desulfuromonas soudanensis</name>
    <dbReference type="NCBI Taxonomy" id="1603606"/>
    <lineage>
        <taxon>Bacteria</taxon>
        <taxon>Pseudomonadati</taxon>
        <taxon>Thermodesulfobacteriota</taxon>
        <taxon>Desulfuromonadia</taxon>
        <taxon>Desulfuromonadales</taxon>
        <taxon>Desulfuromonadaceae</taxon>
        <taxon>Desulfuromonas</taxon>
    </lineage>
</organism>
<evidence type="ECO:0000313" key="11">
    <source>
        <dbReference type="Proteomes" id="UP000057158"/>
    </source>
</evidence>
<dbReference type="KEGG" id="des:DSOUD_1133"/>
<proteinExistence type="predicted"/>
<feature type="transmembrane region" description="Helical" evidence="8">
    <location>
        <begin position="6"/>
        <end position="23"/>
    </location>
</feature>
<feature type="transmembrane region" description="Helical" evidence="8">
    <location>
        <begin position="303"/>
        <end position="320"/>
    </location>
</feature>
<dbReference type="OrthoDB" id="9805769at2"/>
<dbReference type="GO" id="GO:0005886">
    <property type="term" value="C:plasma membrane"/>
    <property type="evidence" value="ECO:0007669"/>
    <property type="project" value="UniProtKB-SubCell"/>
</dbReference>
<evidence type="ECO:0000256" key="1">
    <source>
        <dbReference type="ARBA" id="ARBA00004651"/>
    </source>
</evidence>
<keyword evidence="4 8" id="KW-1133">Transmembrane helix</keyword>
<dbReference type="EMBL" id="CP010802">
    <property type="protein sequence ID" value="ALC15915.1"/>
    <property type="molecule type" value="Genomic_DNA"/>
</dbReference>
<evidence type="ECO:0000256" key="6">
    <source>
        <dbReference type="ARBA" id="ARBA00023136"/>
    </source>
</evidence>
<dbReference type="RefSeq" id="WP_053550072.1">
    <property type="nucleotide sequence ID" value="NZ_CP010802.1"/>
</dbReference>